<feature type="signal peptide" evidence="1">
    <location>
        <begin position="1"/>
        <end position="27"/>
    </location>
</feature>
<dbReference type="AlphaFoldDB" id="A0A9D1QRT5"/>
<protein>
    <recommendedName>
        <fullName evidence="4">Surface layer protein A domain-containing protein</fullName>
    </recommendedName>
</protein>
<organism evidence="2 3">
    <name type="scientific">Candidatus Levilactobacillus faecigallinarum</name>
    <dbReference type="NCBI Taxonomy" id="2838638"/>
    <lineage>
        <taxon>Bacteria</taxon>
        <taxon>Bacillati</taxon>
        <taxon>Bacillota</taxon>
        <taxon>Bacilli</taxon>
        <taxon>Lactobacillales</taxon>
        <taxon>Lactobacillaceae</taxon>
        <taxon>Levilactobacillus</taxon>
    </lineage>
</organism>
<evidence type="ECO:0000313" key="3">
    <source>
        <dbReference type="Proteomes" id="UP000886822"/>
    </source>
</evidence>
<keyword evidence="1" id="KW-0732">Signal</keyword>
<evidence type="ECO:0000256" key="1">
    <source>
        <dbReference type="SAM" id="SignalP"/>
    </source>
</evidence>
<reference evidence="2" key="2">
    <citation type="submission" date="2021-04" db="EMBL/GenBank/DDBJ databases">
        <authorList>
            <person name="Gilroy R."/>
        </authorList>
    </citation>
    <scope>NUCLEOTIDE SEQUENCE</scope>
    <source>
        <strain evidence="2">CHK173-259</strain>
    </source>
</reference>
<dbReference type="Proteomes" id="UP000886822">
    <property type="component" value="Unassembled WGS sequence"/>
</dbReference>
<evidence type="ECO:0008006" key="4">
    <source>
        <dbReference type="Google" id="ProtNLM"/>
    </source>
</evidence>
<accession>A0A9D1QRT5</accession>
<reference evidence="2" key="1">
    <citation type="journal article" date="2021" name="PeerJ">
        <title>Extensive microbial diversity within the chicken gut microbiome revealed by metagenomics and culture.</title>
        <authorList>
            <person name="Gilroy R."/>
            <person name="Ravi A."/>
            <person name="Getino M."/>
            <person name="Pursley I."/>
            <person name="Horton D.L."/>
            <person name="Alikhan N.F."/>
            <person name="Baker D."/>
            <person name="Gharbi K."/>
            <person name="Hall N."/>
            <person name="Watson M."/>
            <person name="Adriaenssens E.M."/>
            <person name="Foster-Nyarko E."/>
            <person name="Jarju S."/>
            <person name="Secka A."/>
            <person name="Antonio M."/>
            <person name="Oren A."/>
            <person name="Chaudhuri R.R."/>
            <person name="La Ragione R."/>
            <person name="Hildebrand F."/>
            <person name="Pallen M.J."/>
        </authorList>
    </citation>
    <scope>NUCLEOTIDE SEQUENCE</scope>
    <source>
        <strain evidence="2">CHK173-259</strain>
    </source>
</reference>
<dbReference type="EMBL" id="DXGJ01000029">
    <property type="protein sequence ID" value="HIW71746.1"/>
    <property type="molecule type" value="Genomic_DNA"/>
</dbReference>
<feature type="chain" id="PRO_5039264390" description="Surface layer protein A domain-containing protein" evidence="1">
    <location>
        <begin position="28"/>
        <end position="277"/>
    </location>
</feature>
<name>A0A9D1QRT5_9LACO</name>
<gene>
    <name evidence="2" type="ORF">H9875_03875</name>
</gene>
<evidence type="ECO:0000313" key="2">
    <source>
        <dbReference type="EMBL" id="HIW71746.1"/>
    </source>
</evidence>
<sequence>MQKKVIGALVVMAGLLGVSSGGQTAQAASKKTSPYLNNSTEYVRLKKTMYVGISQKSGKTYKPLLKKKGSLLAVAGIGGAANDTDKAGNVIVRAAFTSGAVHYNRLKKLKYKGMISIPFKKSDFKSVKLKAPIRTMLFQQGTGFKSLGNWQYATPAAFYLTLDNYLQVYSAKAMSQRVGGAWKMSSSNLWKPTHSEKVSKVTVKGNTTVIDYKKPLAGVPGKKISKNHYRLTIKDLKQKHIQTFDPVDDTYDSQGTWTDYTVNGKAYFVGQLERGLD</sequence>
<proteinExistence type="predicted"/>
<comment type="caution">
    <text evidence="2">The sequence shown here is derived from an EMBL/GenBank/DDBJ whole genome shotgun (WGS) entry which is preliminary data.</text>
</comment>